<comment type="caution">
    <text evidence="1">The sequence shown here is derived from an EMBL/GenBank/DDBJ whole genome shotgun (WGS) entry which is preliminary data.</text>
</comment>
<dbReference type="Proteomes" id="UP000324222">
    <property type="component" value="Unassembled WGS sequence"/>
</dbReference>
<keyword evidence="2" id="KW-1185">Reference proteome</keyword>
<organism evidence="1 2">
    <name type="scientific">Portunus trituberculatus</name>
    <name type="common">Swimming crab</name>
    <name type="synonym">Neptunus trituberculatus</name>
    <dbReference type="NCBI Taxonomy" id="210409"/>
    <lineage>
        <taxon>Eukaryota</taxon>
        <taxon>Metazoa</taxon>
        <taxon>Ecdysozoa</taxon>
        <taxon>Arthropoda</taxon>
        <taxon>Crustacea</taxon>
        <taxon>Multicrustacea</taxon>
        <taxon>Malacostraca</taxon>
        <taxon>Eumalacostraca</taxon>
        <taxon>Eucarida</taxon>
        <taxon>Decapoda</taxon>
        <taxon>Pleocyemata</taxon>
        <taxon>Brachyura</taxon>
        <taxon>Eubrachyura</taxon>
        <taxon>Portunoidea</taxon>
        <taxon>Portunidae</taxon>
        <taxon>Portuninae</taxon>
        <taxon>Portunus</taxon>
    </lineage>
</organism>
<evidence type="ECO:0000313" key="2">
    <source>
        <dbReference type="Proteomes" id="UP000324222"/>
    </source>
</evidence>
<protein>
    <submittedName>
        <fullName evidence="1">Uncharacterized protein</fullName>
    </submittedName>
</protein>
<dbReference type="EMBL" id="VSRR010004081">
    <property type="protein sequence ID" value="MPC38492.1"/>
    <property type="molecule type" value="Genomic_DNA"/>
</dbReference>
<accession>A0A5B7EWA2</accession>
<dbReference type="AlphaFoldDB" id="A0A5B7EWA2"/>
<evidence type="ECO:0000313" key="1">
    <source>
        <dbReference type="EMBL" id="MPC38492.1"/>
    </source>
</evidence>
<gene>
    <name evidence="1" type="ORF">E2C01_031999</name>
</gene>
<proteinExistence type="predicted"/>
<name>A0A5B7EWA2_PORTR</name>
<sequence length="80" mass="8690">MPRGVPAVQGDGRIMHGTLHEATSETDTRQGYRGLALCWSPRPSRAAGQKSIKAAVGVDEPLSPADVSRKAKHYYLPRSF</sequence>
<reference evidence="1 2" key="1">
    <citation type="submission" date="2019-05" db="EMBL/GenBank/DDBJ databases">
        <title>Another draft genome of Portunus trituberculatus and its Hox gene families provides insights of decapod evolution.</title>
        <authorList>
            <person name="Jeong J.-H."/>
            <person name="Song I."/>
            <person name="Kim S."/>
            <person name="Choi T."/>
            <person name="Kim D."/>
            <person name="Ryu S."/>
            <person name="Kim W."/>
        </authorList>
    </citation>
    <scope>NUCLEOTIDE SEQUENCE [LARGE SCALE GENOMIC DNA]</scope>
    <source>
        <tissue evidence="1">Muscle</tissue>
    </source>
</reference>